<dbReference type="InterPro" id="IPR018247">
    <property type="entry name" value="EF_Hand_1_Ca_BS"/>
</dbReference>
<dbReference type="InterPro" id="IPR013783">
    <property type="entry name" value="Ig-like_fold"/>
</dbReference>
<evidence type="ECO:0000313" key="2">
    <source>
        <dbReference type="EMBL" id="MBO1317908.1"/>
    </source>
</evidence>
<dbReference type="Gene3D" id="3.40.390.10">
    <property type="entry name" value="Collagenase (Catalytic Domain)"/>
    <property type="match status" value="1"/>
</dbReference>
<dbReference type="RefSeq" id="WP_207857414.1">
    <property type="nucleotide sequence ID" value="NZ_JAFREP010000004.1"/>
</dbReference>
<evidence type="ECO:0000313" key="3">
    <source>
        <dbReference type="Proteomes" id="UP000664417"/>
    </source>
</evidence>
<gene>
    <name evidence="2" type="ORF">J3U88_05495</name>
</gene>
<keyword evidence="3" id="KW-1185">Reference proteome</keyword>
<protein>
    <recommendedName>
        <fullName evidence="4">Peptidase M12B domain-containing protein</fullName>
    </recommendedName>
</protein>
<feature type="chain" id="PRO_5035151554" description="Peptidase M12B domain-containing protein" evidence="1">
    <location>
        <begin position="20"/>
        <end position="687"/>
    </location>
</feature>
<dbReference type="AlphaFoldDB" id="A0A8J7U332"/>
<dbReference type="InterPro" id="IPR024079">
    <property type="entry name" value="MetalloPept_cat_dom_sf"/>
</dbReference>
<evidence type="ECO:0008006" key="4">
    <source>
        <dbReference type="Google" id="ProtNLM"/>
    </source>
</evidence>
<proteinExistence type="predicted"/>
<feature type="signal peptide" evidence="1">
    <location>
        <begin position="1"/>
        <end position="19"/>
    </location>
</feature>
<dbReference type="EMBL" id="JAFREP010000004">
    <property type="protein sequence ID" value="MBO1317908.1"/>
    <property type="molecule type" value="Genomic_DNA"/>
</dbReference>
<dbReference type="Gene3D" id="2.60.40.10">
    <property type="entry name" value="Immunoglobulins"/>
    <property type="match status" value="1"/>
</dbReference>
<dbReference type="Proteomes" id="UP000664417">
    <property type="component" value="Unassembled WGS sequence"/>
</dbReference>
<dbReference type="PROSITE" id="PS00018">
    <property type="entry name" value="EF_HAND_1"/>
    <property type="match status" value="1"/>
</dbReference>
<comment type="caution">
    <text evidence="2">The sequence shown here is derived from an EMBL/GenBank/DDBJ whole genome shotgun (WGS) entry which is preliminary data.</text>
</comment>
<evidence type="ECO:0000256" key="1">
    <source>
        <dbReference type="SAM" id="SignalP"/>
    </source>
</evidence>
<name>A0A8J7U332_9BACT</name>
<keyword evidence="1" id="KW-0732">Signal</keyword>
<dbReference type="GO" id="GO:0008237">
    <property type="term" value="F:metallopeptidase activity"/>
    <property type="evidence" value="ECO:0007669"/>
    <property type="project" value="InterPro"/>
</dbReference>
<organism evidence="2 3">
    <name type="scientific">Acanthopleuribacter pedis</name>
    <dbReference type="NCBI Taxonomy" id="442870"/>
    <lineage>
        <taxon>Bacteria</taxon>
        <taxon>Pseudomonadati</taxon>
        <taxon>Acidobacteriota</taxon>
        <taxon>Holophagae</taxon>
        <taxon>Acanthopleuribacterales</taxon>
        <taxon>Acanthopleuribacteraceae</taxon>
        <taxon>Acanthopleuribacter</taxon>
    </lineage>
</organism>
<sequence>MKRLSTLAVLFFFCVAAFAQHETVWYDIQHKQLDGDREVYAVMPDRFRTVGWDLVELSDRLAEAPLEYSNETPLSLVLPLPNGEAHRFLIENSPVMAPELAMRYPEISSYRGYSADDPGITMRCDLSPKGFSATILSPEGAVFIKPMLRYDDRVSMVYARRDLFIDKSGFRCEQRGMARWRAQRDIFRGRSMPIQNELLTYRLAIAATGEYTQFHGGTVQGALAALNTTINNVNVVYERDLAVRFTIIANNDSIIYTNAQTDPYSGDPIDDNIANLDSVIGSANYDIGHVVLDGGGGAALLGVVCQAGLKAGGFTGTDPPSGPVFDIDFVAHEIGHQFGAEHTFNAETGACDGNRSTTTAYEPGSATTIMGYAGICGQNDIQPNSDPFFHIGSIEQMFNYTRNAEGAGCAALSSLSNAAPSADAGSDYTIPANTPFTLTGSSQGGNTASGLTYSWEQFDSGTASNFNVDRGDNAIFRSYAATTSPSRTFPRLDAVLDQSTVVGEVLPSTSRTLTFRFTVRNNNQGGGAVSTDQAVLTVAGGAGPFAMTAPAGGETWQGNSSQTVTWNVAGTDQAPVNCSQVTILVSTDGGQTFAQTVASQEANDGSATITVPNTASTTVRVKVACADNVFFDISNANLTIQAVTQQCQVDYSTWGQTGNGGIPDVNGNNKVDVLDFISCMFSGMPVN</sequence>
<dbReference type="SUPFAM" id="SSF55486">
    <property type="entry name" value="Metalloproteases ('zincins'), catalytic domain"/>
    <property type="match status" value="1"/>
</dbReference>
<accession>A0A8J7U332</accession>
<dbReference type="Pfam" id="PF13583">
    <property type="entry name" value="Reprolysin_4"/>
    <property type="match status" value="1"/>
</dbReference>
<reference evidence="2" key="1">
    <citation type="submission" date="2021-03" db="EMBL/GenBank/DDBJ databases">
        <authorList>
            <person name="Wang G."/>
        </authorList>
    </citation>
    <scope>NUCLEOTIDE SEQUENCE</scope>
    <source>
        <strain evidence="2">KCTC 12899</strain>
    </source>
</reference>